<dbReference type="SUPFAM" id="SSF47954">
    <property type="entry name" value="Cyclin-like"/>
    <property type="match status" value="1"/>
</dbReference>
<feature type="region of interest" description="Disordered" evidence="6">
    <location>
        <begin position="345"/>
        <end position="371"/>
    </location>
</feature>
<dbReference type="Pfam" id="PF00134">
    <property type="entry name" value="Cyclin_N"/>
    <property type="match status" value="1"/>
</dbReference>
<keyword evidence="3 5" id="KW-0195">Cyclin</keyword>
<keyword evidence="10" id="KW-1185">Reference proteome</keyword>
<dbReference type="InterPro" id="IPR039361">
    <property type="entry name" value="Cyclin"/>
</dbReference>
<evidence type="ECO:0000259" key="8">
    <source>
        <dbReference type="SMART" id="SM01332"/>
    </source>
</evidence>
<feature type="domain" description="Cyclin C-terminal" evidence="8">
    <location>
        <begin position="206"/>
        <end position="335"/>
    </location>
</feature>
<dbReference type="EMBL" id="JBBNAE010000007">
    <property type="protein sequence ID" value="KAK9109091.1"/>
    <property type="molecule type" value="Genomic_DNA"/>
</dbReference>
<dbReference type="SMART" id="SM01332">
    <property type="entry name" value="Cyclin_C"/>
    <property type="match status" value="1"/>
</dbReference>
<dbReference type="GO" id="GO:0051301">
    <property type="term" value="P:cell division"/>
    <property type="evidence" value="ECO:0007669"/>
    <property type="project" value="UniProtKB-KW"/>
</dbReference>
<evidence type="ECO:0000256" key="4">
    <source>
        <dbReference type="ARBA" id="ARBA00023306"/>
    </source>
</evidence>
<sequence length="371" mass="41486">MAPSFDCTGSSLLCAEDNNSLMCFDEEDDGLGDDGGFGVYEEGHDHQKRRFLHGGGYVDFYVGFGLQSEERLDLLFEREWQHLPSEDYLERLKRGDLDVGMRREAVDWMEKTALLVFWHSCKFSNVIWVHNYYCFGPLSAYLSVSYLDRFLSAYELPRGKTWMMQLLAVACLSLAAKMEETDVPLCLDLQNGASCVEHIEMENARVTPFSFIDSFLWKINGDQLPPMSMISKSIELTLSIIKGIDYLKFRPSEVAAAVAISVVGETQILDFDKTTSHFIKRVGKERVMKCIEMIQELSFIGGSSGGAKVISNGGSVPFVPQSPIGVLDAACFSYKSDELTVGSCANSSHSSPDVKRRKLNHQQPSEVDLVK</sequence>
<evidence type="ECO:0000256" key="3">
    <source>
        <dbReference type="ARBA" id="ARBA00023127"/>
    </source>
</evidence>
<dbReference type="SMART" id="SM00385">
    <property type="entry name" value="CYCLIN"/>
    <property type="match status" value="1"/>
</dbReference>
<gene>
    <name evidence="9" type="ORF">Sjap_017151</name>
</gene>
<evidence type="ECO:0008006" key="11">
    <source>
        <dbReference type="Google" id="ProtNLM"/>
    </source>
</evidence>
<dbReference type="AlphaFoldDB" id="A0AAP0NLN4"/>
<evidence type="ECO:0000256" key="2">
    <source>
        <dbReference type="ARBA" id="ARBA00022618"/>
    </source>
</evidence>
<dbReference type="Pfam" id="PF02984">
    <property type="entry name" value="Cyclin_C"/>
    <property type="match status" value="1"/>
</dbReference>
<evidence type="ECO:0000256" key="6">
    <source>
        <dbReference type="SAM" id="MobiDB-lite"/>
    </source>
</evidence>
<feature type="domain" description="Cyclin-like" evidence="7">
    <location>
        <begin position="124"/>
        <end position="207"/>
    </location>
</feature>
<dbReference type="Proteomes" id="UP001417504">
    <property type="component" value="Unassembled WGS sequence"/>
</dbReference>
<protein>
    <recommendedName>
        <fullName evidence="11">Cyclin N-terminal domain-containing protein</fullName>
    </recommendedName>
</protein>
<keyword evidence="4" id="KW-0131">Cell cycle</keyword>
<evidence type="ECO:0000313" key="10">
    <source>
        <dbReference type="Proteomes" id="UP001417504"/>
    </source>
</evidence>
<comment type="similarity">
    <text evidence="1">Belongs to the cyclin family. Cyclin D subfamily.</text>
</comment>
<dbReference type="Gene3D" id="1.10.472.10">
    <property type="entry name" value="Cyclin-like"/>
    <property type="match status" value="1"/>
</dbReference>
<accession>A0AAP0NLN4</accession>
<name>A0AAP0NLN4_9MAGN</name>
<proteinExistence type="inferred from homology"/>
<dbReference type="InterPro" id="IPR004367">
    <property type="entry name" value="Cyclin_C-dom"/>
</dbReference>
<reference evidence="9 10" key="1">
    <citation type="submission" date="2024-01" db="EMBL/GenBank/DDBJ databases">
        <title>Genome assemblies of Stephania.</title>
        <authorList>
            <person name="Yang L."/>
        </authorList>
    </citation>
    <scope>NUCLEOTIDE SEQUENCE [LARGE SCALE GENOMIC DNA]</scope>
    <source>
        <strain evidence="9">QJT</strain>
        <tissue evidence="9">Leaf</tissue>
    </source>
</reference>
<dbReference type="InterPro" id="IPR006671">
    <property type="entry name" value="Cyclin_N"/>
</dbReference>
<evidence type="ECO:0000256" key="5">
    <source>
        <dbReference type="RuleBase" id="RU000383"/>
    </source>
</evidence>
<dbReference type="InterPro" id="IPR036915">
    <property type="entry name" value="Cyclin-like_sf"/>
</dbReference>
<dbReference type="InterPro" id="IPR013763">
    <property type="entry name" value="Cyclin-like_dom"/>
</dbReference>
<evidence type="ECO:0000259" key="7">
    <source>
        <dbReference type="SMART" id="SM00385"/>
    </source>
</evidence>
<evidence type="ECO:0000256" key="1">
    <source>
        <dbReference type="ARBA" id="ARBA00009065"/>
    </source>
</evidence>
<dbReference type="PANTHER" id="PTHR10177">
    <property type="entry name" value="CYCLINS"/>
    <property type="match status" value="1"/>
</dbReference>
<dbReference type="FunFam" id="1.10.472.10:FF:000040">
    <property type="entry name" value="D6-type cyclin"/>
    <property type="match status" value="1"/>
</dbReference>
<evidence type="ECO:0000313" key="9">
    <source>
        <dbReference type="EMBL" id="KAK9109091.1"/>
    </source>
</evidence>
<keyword evidence="2" id="KW-0132">Cell division</keyword>
<organism evidence="9 10">
    <name type="scientific">Stephania japonica</name>
    <dbReference type="NCBI Taxonomy" id="461633"/>
    <lineage>
        <taxon>Eukaryota</taxon>
        <taxon>Viridiplantae</taxon>
        <taxon>Streptophyta</taxon>
        <taxon>Embryophyta</taxon>
        <taxon>Tracheophyta</taxon>
        <taxon>Spermatophyta</taxon>
        <taxon>Magnoliopsida</taxon>
        <taxon>Ranunculales</taxon>
        <taxon>Menispermaceae</taxon>
        <taxon>Menispermoideae</taxon>
        <taxon>Cissampelideae</taxon>
        <taxon>Stephania</taxon>
    </lineage>
</organism>
<comment type="caution">
    <text evidence="9">The sequence shown here is derived from an EMBL/GenBank/DDBJ whole genome shotgun (WGS) entry which is preliminary data.</text>
</comment>